<dbReference type="GO" id="GO:0000287">
    <property type="term" value="F:magnesium ion binding"/>
    <property type="evidence" value="ECO:0007669"/>
    <property type="project" value="UniProtKB-UniRule"/>
</dbReference>
<feature type="binding site" evidence="18">
    <location>
        <position position="157"/>
    </location>
    <ligand>
        <name>UDP-N-acetyl-alpha-D-glucosamine</name>
        <dbReference type="ChEBI" id="CHEBI:57705"/>
    </ligand>
</feature>
<evidence type="ECO:0000256" key="18">
    <source>
        <dbReference type="HAMAP-Rule" id="MF_01631"/>
    </source>
</evidence>
<feature type="binding site" evidence="18">
    <location>
        <position position="25"/>
    </location>
    <ligand>
        <name>UDP-N-acetyl-alpha-D-glucosamine</name>
        <dbReference type="ChEBI" id="CHEBI:57705"/>
    </ligand>
</feature>
<dbReference type="PANTHER" id="PTHR43584">
    <property type="entry name" value="NUCLEOTIDYL TRANSFERASE"/>
    <property type="match status" value="1"/>
</dbReference>
<dbReference type="EMBL" id="AP014854">
    <property type="protein sequence ID" value="BAS00841.1"/>
    <property type="molecule type" value="Genomic_DNA"/>
</dbReference>
<dbReference type="SUPFAM" id="SSF53448">
    <property type="entry name" value="Nucleotide-diphospho-sugar transferases"/>
    <property type="match status" value="1"/>
</dbReference>
<dbReference type="GO" id="GO:0016020">
    <property type="term" value="C:membrane"/>
    <property type="evidence" value="ECO:0007669"/>
    <property type="project" value="GOC"/>
</dbReference>
<evidence type="ECO:0000256" key="3">
    <source>
        <dbReference type="ARBA" id="ARBA00007947"/>
    </source>
</evidence>
<evidence type="ECO:0000256" key="1">
    <source>
        <dbReference type="ARBA" id="ARBA00004496"/>
    </source>
</evidence>
<feature type="binding site" evidence="18">
    <location>
        <position position="398"/>
    </location>
    <ligand>
        <name>acetyl-CoA</name>
        <dbReference type="ChEBI" id="CHEBI:57288"/>
    </ligand>
</feature>
<evidence type="ECO:0000256" key="10">
    <source>
        <dbReference type="ARBA" id="ARBA00022960"/>
    </source>
</evidence>
<dbReference type="GO" id="GO:0071555">
    <property type="term" value="P:cell wall organization"/>
    <property type="evidence" value="ECO:0007669"/>
    <property type="project" value="UniProtKB-KW"/>
</dbReference>
<feature type="binding site" evidence="18">
    <location>
        <position position="370"/>
    </location>
    <ligand>
        <name>UDP-N-acetyl-alpha-D-glucosamine</name>
        <dbReference type="ChEBI" id="CHEBI:57705"/>
    </ligand>
</feature>
<dbReference type="PATRIC" id="fig|1079.6.peg.1559"/>
<comment type="pathway">
    <text evidence="18">Nucleotide-sugar biosynthesis; UDP-N-acetyl-alpha-D-glucosamine biosynthesis; UDP-N-acetyl-alpha-D-glucosamine from N-acetyl-alpha-D-glucosamine 1-phosphate: step 1/1.</text>
</comment>
<evidence type="ECO:0000313" key="20">
    <source>
        <dbReference type="EMBL" id="BAS00841.1"/>
    </source>
</evidence>
<keyword evidence="6 18" id="KW-0548">Nucleotidyltransferase</keyword>
<evidence type="ECO:0000256" key="14">
    <source>
        <dbReference type="ARBA" id="ARBA00023316"/>
    </source>
</evidence>
<dbReference type="InterPro" id="IPR018357">
    <property type="entry name" value="Hexapep_transf_CS"/>
</dbReference>
<dbReference type="GO" id="GO:0003977">
    <property type="term" value="F:UDP-N-acetylglucosamine diphosphorylase activity"/>
    <property type="evidence" value="ECO:0007669"/>
    <property type="project" value="UniProtKB-UniRule"/>
</dbReference>
<feature type="binding site" evidence="18">
    <location>
        <position position="143"/>
    </location>
    <ligand>
        <name>UDP-N-acetyl-alpha-D-glucosamine</name>
        <dbReference type="ChEBI" id="CHEBI:57705"/>
    </ligand>
</feature>
<dbReference type="HAMAP" id="MF_01631">
    <property type="entry name" value="GlmU"/>
    <property type="match status" value="1"/>
</dbReference>
<dbReference type="InterPro" id="IPR025877">
    <property type="entry name" value="MobA-like_NTP_Trfase"/>
</dbReference>
<dbReference type="InterPro" id="IPR029044">
    <property type="entry name" value="Nucleotide-diphossugar_trans"/>
</dbReference>
<reference evidence="21" key="2">
    <citation type="submission" date="2015-11" db="EMBL/GenBank/DDBJ databases">
        <authorList>
            <person name="Zhang Y."/>
            <person name="Guo Z."/>
        </authorList>
    </citation>
    <scope>NUCLEOTIDE SEQUENCE</scope>
    <source>
        <strain evidence="21">1</strain>
    </source>
</reference>
<keyword evidence="11 18" id="KW-0573">Peptidoglycan synthesis</keyword>
<dbReference type="GO" id="GO:0009245">
    <property type="term" value="P:lipid A biosynthetic process"/>
    <property type="evidence" value="ECO:0007669"/>
    <property type="project" value="UniProtKB-UniRule"/>
</dbReference>
<dbReference type="EMBL" id="LN907867">
    <property type="protein sequence ID" value="CUU41949.1"/>
    <property type="molecule type" value="Genomic_DNA"/>
</dbReference>
<dbReference type="InterPro" id="IPR011004">
    <property type="entry name" value="Trimer_LpxA-like_sf"/>
</dbReference>
<feature type="binding site" evidence="18">
    <location>
        <position position="433"/>
    </location>
    <ligand>
        <name>acetyl-CoA</name>
        <dbReference type="ChEBI" id="CHEBI:57288"/>
    </ligand>
</feature>
<feature type="binding site" evidence="18">
    <location>
        <position position="229"/>
    </location>
    <ligand>
        <name>UDP-N-acetyl-alpha-D-glucosamine</name>
        <dbReference type="ChEBI" id="CHEBI:57705"/>
    </ligand>
</feature>
<feature type="region of interest" description="Pyrophosphorylase" evidence="18">
    <location>
        <begin position="1"/>
        <end position="231"/>
    </location>
</feature>
<dbReference type="GO" id="GO:0009252">
    <property type="term" value="P:peptidoglycan biosynthetic process"/>
    <property type="evidence" value="ECO:0007669"/>
    <property type="project" value="UniProtKB-UniRule"/>
</dbReference>
<feature type="binding site" evidence="18">
    <location>
        <begin position="83"/>
        <end position="84"/>
    </location>
    <ligand>
        <name>UDP-N-acetyl-alpha-D-glucosamine</name>
        <dbReference type="ChEBI" id="CHEBI:57705"/>
    </ligand>
</feature>
<dbReference type="NCBIfam" id="NF010933">
    <property type="entry name" value="PRK14353.1"/>
    <property type="match status" value="1"/>
</dbReference>
<comment type="cofactor">
    <cofactor evidence="18">
        <name>Mg(2+)</name>
        <dbReference type="ChEBI" id="CHEBI:18420"/>
    </cofactor>
    <text evidence="18">Binds 1 Mg(2+) ion per subunit.</text>
</comment>
<dbReference type="OrthoDB" id="9775031at2"/>
<dbReference type="PROSITE" id="PS00101">
    <property type="entry name" value="HEXAPEP_TRANSFERASES"/>
    <property type="match status" value="1"/>
</dbReference>
<comment type="pathway">
    <text evidence="18">Bacterial outer membrane biogenesis; LPS lipid A biosynthesis.</text>
</comment>
<dbReference type="Proteomes" id="UP000065734">
    <property type="component" value="Chromosome I"/>
</dbReference>
<comment type="subunit">
    <text evidence="18">Homotrimer.</text>
</comment>
<comment type="catalytic activity">
    <reaction evidence="16 18">
        <text>N-acetyl-alpha-D-glucosamine 1-phosphate + UTP + H(+) = UDP-N-acetyl-alpha-D-glucosamine + diphosphate</text>
        <dbReference type="Rhea" id="RHEA:13509"/>
        <dbReference type="ChEBI" id="CHEBI:15378"/>
        <dbReference type="ChEBI" id="CHEBI:33019"/>
        <dbReference type="ChEBI" id="CHEBI:46398"/>
        <dbReference type="ChEBI" id="CHEBI:57705"/>
        <dbReference type="ChEBI" id="CHEBI:57776"/>
        <dbReference type="EC" id="2.7.7.23"/>
    </reaction>
</comment>
<keyword evidence="10 18" id="KW-0133">Cell shape</keyword>
<feature type="binding site" evidence="18">
    <location>
        <position position="416"/>
    </location>
    <ligand>
        <name>acetyl-CoA</name>
        <dbReference type="ChEBI" id="CHEBI:57288"/>
    </ligand>
</feature>
<dbReference type="STRING" id="1079.BVIR_1504"/>
<dbReference type="Gene3D" id="2.160.10.10">
    <property type="entry name" value="Hexapeptide repeat proteins"/>
    <property type="match status" value="1"/>
</dbReference>
<comment type="subcellular location">
    <subcellularLocation>
        <location evidence="1 18">Cytoplasm</location>
    </subcellularLocation>
</comment>
<evidence type="ECO:0000256" key="17">
    <source>
        <dbReference type="ARBA" id="ARBA00049628"/>
    </source>
</evidence>
<feature type="binding site" evidence="18">
    <location>
        <position position="78"/>
    </location>
    <ligand>
        <name>UDP-N-acetyl-alpha-D-glucosamine</name>
        <dbReference type="ChEBI" id="CHEBI:57705"/>
    </ligand>
</feature>
<comment type="similarity">
    <text evidence="2 18">In the C-terminal section; belongs to the transferase hexapeptide repeat family.</text>
</comment>
<evidence type="ECO:0000256" key="16">
    <source>
        <dbReference type="ARBA" id="ARBA00048493"/>
    </source>
</evidence>
<reference evidence="20" key="1">
    <citation type="journal article" date="2015" name="Genome Announc.">
        <title>Complete Genome Sequence of the Bacteriochlorophyll b-Producing Photosynthetic Bacterium Blastochloris viridis.</title>
        <authorList>
            <person name="Tsukatani Y."/>
            <person name="Hirose Y."/>
            <person name="Harada J."/>
            <person name="Misawa N."/>
            <person name="Mori K."/>
            <person name="Inoue K."/>
            <person name="Tamiaki H."/>
        </authorList>
    </citation>
    <scope>NUCLEOTIDE SEQUENCE [LARGE SCALE GENOMIC DNA]</scope>
    <source>
        <strain evidence="20">DSM 133</strain>
    </source>
</reference>
<evidence type="ECO:0000256" key="7">
    <source>
        <dbReference type="ARBA" id="ARBA00022723"/>
    </source>
</evidence>
<proteinExistence type="inferred from homology"/>
<comment type="pathway">
    <text evidence="18">Nucleotide-sugar biosynthesis; UDP-N-acetyl-alpha-D-glucosamine biosynthesis; N-acetyl-alpha-D-glucosamine 1-phosphate from alpha-D-glucosamine 6-phosphate (route II): step 2/2.</text>
</comment>
<comment type="similarity">
    <text evidence="3 18">In the N-terminal section; belongs to the N-acetylglucosamine-1-phosphate uridyltransferase family.</text>
</comment>
<accession>A0A0H5BF41</accession>
<dbReference type="InterPro" id="IPR001451">
    <property type="entry name" value="Hexapep"/>
</dbReference>
<dbReference type="Pfam" id="PF00132">
    <property type="entry name" value="Hexapep"/>
    <property type="match status" value="2"/>
</dbReference>
<dbReference type="InterPro" id="IPR005882">
    <property type="entry name" value="Bifunctional_GlmU"/>
</dbReference>
<evidence type="ECO:0000256" key="15">
    <source>
        <dbReference type="ARBA" id="ARBA00048247"/>
    </source>
</evidence>
<dbReference type="Gene3D" id="3.90.550.10">
    <property type="entry name" value="Spore Coat Polysaccharide Biosynthesis Protein SpsA, Chain A"/>
    <property type="match status" value="1"/>
</dbReference>
<feature type="domain" description="MobA-like NTP transferase" evidence="19">
    <location>
        <begin position="8"/>
        <end position="135"/>
    </location>
</feature>
<dbReference type="PANTHER" id="PTHR43584:SF3">
    <property type="entry name" value="BIFUNCTIONAL PROTEIN GLMU"/>
    <property type="match status" value="1"/>
</dbReference>
<evidence type="ECO:0000256" key="6">
    <source>
        <dbReference type="ARBA" id="ARBA00022695"/>
    </source>
</evidence>
<dbReference type="KEGG" id="bvr:BVIR_1504"/>
<name>A0A0H5BF41_BLAVI</name>
<keyword evidence="22" id="KW-1185">Reference proteome</keyword>
<evidence type="ECO:0000259" key="19">
    <source>
        <dbReference type="Pfam" id="PF12804"/>
    </source>
</evidence>
<dbReference type="GO" id="GO:0008360">
    <property type="term" value="P:regulation of cell shape"/>
    <property type="evidence" value="ECO:0007669"/>
    <property type="project" value="UniProtKB-KW"/>
</dbReference>
<dbReference type="CDD" id="cd02540">
    <property type="entry name" value="GT2_GlmU_N_bac"/>
    <property type="match status" value="1"/>
</dbReference>
<feature type="active site" description="Proton acceptor" evidence="18">
    <location>
        <position position="356"/>
    </location>
</feature>
<comment type="function">
    <text evidence="17 18">Catalyzes the last two sequential reactions in the de novo biosynthetic pathway for UDP-N-acetylglucosamine (UDP-GlcNAc). The C-terminal domain catalyzes the transfer of acetyl group from acetyl coenzyme A to glucosamine-1-phosphate (GlcN-1-P) to produce N-acetylglucosamine-1-phosphate (GlcNAc-1-P), which is converted into UDP-GlcNAc by the transfer of uridine 5-monophosphate (from uridine 5-triphosphate), a reaction catalyzed by the N-terminal domain.</text>
</comment>
<keyword evidence="4 18" id="KW-0963">Cytoplasm</keyword>
<feature type="binding site" evidence="18">
    <location>
        <position position="108"/>
    </location>
    <ligand>
        <name>Mg(2+)</name>
        <dbReference type="ChEBI" id="CHEBI:18420"/>
    </ligand>
</feature>
<dbReference type="EC" id="2.7.7.23" evidence="18"/>
<dbReference type="UniPathway" id="UPA00113">
    <property type="reaction ID" value="UER00532"/>
</dbReference>
<gene>
    <name evidence="18 21" type="primary">glmU</name>
    <name evidence="20" type="ORF">BV133_3247</name>
    <name evidence="21" type="ORF">BVIRIDIS_09490</name>
</gene>
<dbReference type="GO" id="GO:0019134">
    <property type="term" value="F:glucosamine-1-phosphate N-acetyltransferase activity"/>
    <property type="evidence" value="ECO:0007669"/>
    <property type="project" value="UniProtKB-UniRule"/>
</dbReference>
<evidence type="ECO:0000256" key="9">
    <source>
        <dbReference type="ARBA" id="ARBA00022842"/>
    </source>
</evidence>
<evidence type="ECO:0000313" key="21">
    <source>
        <dbReference type="EMBL" id="CUU41949.1"/>
    </source>
</evidence>
<organism evidence="21 22">
    <name type="scientific">Blastochloris viridis</name>
    <name type="common">Rhodopseudomonas viridis</name>
    <dbReference type="NCBI Taxonomy" id="1079"/>
    <lineage>
        <taxon>Bacteria</taxon>
        <taxon>Pseudomonadati</taxon>
        <taxon>Pseudomonadota</taxon>
        <taxon>Alphaproteobacteria</taxon>
        <taxon>Hyphomicrobiales</taxon>
        <taxon>Blastochloridaceae</taxon>
        <taxon>Blastochloris</taxon>
    </lineage>
</organism>
<keyword evidence="9 18" id="KW-0460">Magnesium</keyword>
<evidence type="ECO:0000256" key="12">
    <source>
        <dbReference type="ARBA" id="ARBA00023268"/>
    </source>
</evidence>
<dbReference type="NCBIfam" id="TIGR01173">
    <property type="entry name" value="glmU"/>
    <property type="match status" value="1"/>
</dbReference>
<feature type="binding site" evidence="18">
    <location>
        <position position="359"/>
    </location>
    <ligand>
        <name>UDP-N-acetyl-alpha-D-glucosamine</name>
        <dbReference type="ChEBI" id="CHEBI:57705"/>
    </ligand>
</feature>
<feature type="binding site" evidence="18">
    <location>
        <position position="229"/>
    </location>
    <ligand>
        <name>Mg(2+)</name>
        <dbReference type="ChEBI" id="CHEBI:18420"/>
    </ligand>
</feature>
<reference evidence="22" key="3">
    <citation type="journal article" date="2016" name="Genome Announc.">
        <title>Revised genome sequence of the purple photosynthetic bacterium Blastochloris viridis.</title>
        <authorList>
            <person name="Liu L.N."/>
            <person name="Faulkner M."/>
            <person name="Liu X."/>
            <person name="Huang F."/>
            <person name="Darby A.C."/>
            <person name="Hall N."/>
        </authorList>
    </citation>
    <scope>NUCLEOTIDE SEQUENCE [LARGE SCALE GENOMIC DNA]</scope>
    <source>
        <strain evidence="22">ATCC 19567 / DSM 133 / F</strain>
    </source>
</reference>
<evidence type="ECO:0000256" key="13">
    <source>
        <dbReference type="ARBA" id="ARBA00023315"/>
    </source>
</evidence>
<comment type="catalytic activity">
    <reaction evidence="15 18">
        <text>alpha-D-glucosamine 1-phosphate + acetyl-CoA = N-acetyl-alpha-D-glucosamine 1-phosphate + CoA + H(+)</text>
        <dbReference type="Rhea" id="RHEA:13725"/>
        <dbReference type="ChEBI" id="CHEBI:15378"/>
        <dbReference type="ChEBI" id="CHEBI:57287"/>
        <dbReference type="ChEBI" id="CHEBI:57288"/>
        <dbReference type="ChEBI" id="CHEBI:57776"/>
        <dbReference type="ChEBI" id="CHEBI:58516"/>
        <dbReference type="EC" id="2.3.1.157"/>
    </reaction>
</comment>
<dbReference type="AlphaFoldDB" id="A0A0H5BF41"/>
<keyword evidence="5 18" id="KW-0808">Transferase</keyword>
<feature type="binding site" evidence="18">
    <location>
        <begin position="379"/>
        <end position="380"/>
    </location>
    <ligand>
        <name>acetyl-CoA</name>
        <dbReference type="ChEBI" id="CHEBI:57288"/>
    </ligand>
</feature>
<evidence type="ECO:0000256" key="5">
    <source>
        <dbReference type="ARBA" id="ARBA00022679"/>
    </source>
</evidence>
<feature type="binding site" evidence="18">
    <location>
        <position position="326"/>
    </location>
    <ligand>
        <name>UDP-N-acetyl-alpha-D-glucosamine</name>
        <dbReference type="ChEBI" id="CHEBI:57705"/>
    </ligand>
</feature>
<comment type="caution">
    <text evidence="18">Lacks conserved residue(s) required for the propagation of feature annotation.</text>
</comment>
<evidence type="ECO:0000256" key="2">
    <source>
        <dbReference type="ARBA" id="ARBA00007707"/>
    </source>
</evidence>
<evidence type="ECO:0000256" key="4">
    <source>
        <dbReference type="ARBA" id="ARBA00022490"/>
    </source>
</evidence>
<dbReference type="InterPro" id="IPR038009">
    <property type="entry name" value="GlmU_C_LbH"/>
</dbReference>
<feature type="binding site" evidence="18">
    <location>
        <position position="373"/>
    </location>
    <ligand>
        <name>acetyl-CoA</name>
        <dbReference type="ChEBI" id="CHEBI:57288"/>
    </ligand>
</feature>
<evidence type="ECO:0000313" key="22">
    <source>
        <dbReference type="Proteomes" id="UP000065734"/>
    </source>
</evidence>
<dbReference type="CDD" id="cd03353">
    <property type="entry name" value="LbH_GlmU_C"/>
    <property type="match status" value="1"/>
</dbReference>
<dbReference type="UniPathway" id="UPA00973"/>
<keyword evidence="12 18" id="KW-0511">Multifunctional enzyme</keyword>
<keyword evidence="13 18" id="KW-0012">Acyltransferase</keyword>
<protein>
    <recommendedName>
        <fullName evidence="18">Bifunctional protein GlmU</fullName>
    </recommendedName>
    <domain>
        <recommendedName>
            <fullName evidence="18">UDP-N-acetylglucosamine pyrophosphorylase</fullName>
            <ecNumber evidence="18">2.7.7.23</ecNumber>
        </recommendedName>
        <alternativeName>
            <fullName evidence="18">N-acetylglucosamine-1-phosphate uridyltransferase</fullName>
        </alternativeName>
    </domain>
    <domain>
        <recommendedName>
            <fullName evidence="18">Glucosamine-1-phosphate N-acetyltransferase</fullName>
            <ecNumber evidence="18">2.3.1.157</ecNumber>
        </recommendedName>
    </domain>
</protein>
<dbReference type="RefSeq" id="WP_055037098.1">
    <property type="nucleotide sequence ID" value="NZ_AP014854.2"/>
</dbReference>
<feature type="region of interest" description="N-acetyltransferase" evidence="18">
    <location>
        <begin position="253"/>
        <end position="453"/>
    </location>
</feature>
<feature type="region of interest" description="Linker" evidence="18">
    <location>
        <begin position="232"/>
        <end position="252"/>
    </location>
</feature>
<evidence type="ECO:0000256" key="8">
    <source>
        <dbReference type="ARBA" id="ARBA00022737"/>
    </source>
</evidence>
<feature type="binding site" evidence="18">
    <location>
        <position position="344"/>
    </location>
    <ligand>
        <name>UDP-N-acetyl-alpha-D-glucosamine</name>
        <dbReference type="ChEBI" id="CHEBI:57705"/>
    </ligand>
</feature>
<dbReference type="InterPro" id="IPR050065">
    <property type="entry name" value="GlmU-like"/>
</dbReference>
<dbReference type="SUPFAM" id="SSF51161">
    <property type="entry name" value="Trimeric LpxA-like enzymes"/>
    <property type="match status" value="1"/>
</dbReference>
<dbReference type="Pfam" id="PF12804">
    <property type="entry name" value="NTP_transf_3"/>
    <property type="match status" value="1"/>
</dbReference>
<dbReference type="GO" id="GO:0006048">
    <property type="term" value="P:UDP-N-acetylglucosamine biosynthetic process"/>
    <property type="evidence" value="ECO:0007669"/>
    <property type="project" value="UniProtKB-UniPathway"/>
</dbReference>
<evidence type="ECO:0000256" key="11">
    <source>
        <dbReference type="ARBA" id="ARBA00022984"/>
    </source>
</evidence>
<dbReference type="GO" id="GO:0000902">
    <property type="term" value="P:cell morphogenesis"/>
    <property type="evidence" value="ECO:0007669"/>
    <property type="project" value="UniProtKB-UniRule"/>
</dbReference>
<dbReference type="EC" id="2.3.1.157" evidence="18"/>
<dbReference type="GO" id="GO:0005737">
    <property type="term" value="C:cytoplasm"/>
    <property type="evidence" value="ECO:0007669"/>
    <property type="project" value="UniProtKB-SubCell"/>
</dbReference>
<sequence>MPRPSTLAIVLAAGEGTRMKSAVPKVLHRVGACTLVGHVMAAVEAAGADDVAVVIGPDRADVAAEVRRFSPTAEVFEQRERCGTAHAVLAARTAIGRGYDRVLIVFGDTPLVRPETMATLAAAAEGAAVAVLGFRPEDPSGYGRLVTDGGRLIAIREEKDASAEEKTIGLCNAGLMAFGGGTALSLLERIGNANAKGEFYLTDAVELAVASGLKAVTLEAADDEVMGINDRAQLAAAEAVFQRRARAAALAGGATLVAPDTVFFSADTVLGRDVVVEPFVVFGPGVTVGDNVTIRAFSHLNGFEKGKLDRVAVEAGVELGPFARLRAGAAIGAGAHIGNFVEVKASTIGEGAKVNHLTYLGDASVGAGSNVGAGTITCNYDGYGKYRTTIGAGAFIGSNSSLVAPVTIGDGAYVGSGSVVTDDVPDHALAVARGRQVNKAGWAAEFRRLKGKP</sequence>
<keyword evidence="14 18" id="KW-0961">Cell wall biogenesis/degradation</keyword>
<feature type="binding site" evidence="18">
    <location>
        <position position="172"/>
    </location>
    <ligand>
        <name>UDP-N-acetyl-alpha-D-glucosamine</name>
        <dbReference type="ChEBI" id="CHEBI:57705"/>
    </ligand>
</feature>
<feature type="binding site" evidence="18">
    <location>
        <begin position="11"/>
        <end position="14"/>
    </location>
    <ligand>
        <name>UDP-N-acetyl-alpha-D-glucosamine</name>
        <dbReference type="ChEBI" id="CHEBI:57705"/>
    </ligand>
</feature>
<keyword evidence="8 18" id="KW-0677">Repeat</keyword>
<keyword evidence="7 18" id="KW-0479">Metal-binding</keyword>